<name>A0A9N9V0A4_9HYPO</name>
<evidence type="ECO:0000256" key="1">
    <source>
        <dbReference type="SAM" id="MobiDB-lite"/>
    </source>
</evidence>
<dbReference type="Pfam" id="PF06985">
    <property type="entry name" value="HET"/>
    <property type="match status" value="1"/>
</dbReference>
<dbReference type="EMBL" id="CABFNO020001564">
    <property type="protein sequence ID" value="CAH0003362.1"/>
    <property type="molecule type" value="Genomic_DNA"/>
</dbReference>
<comment type="caution">
    <text evidence="3">The sequence shown here is derived from an EMBL/GenBank/DDBJ whole genome shotgun (WGS) entry which is preliminary data.</text>
</comment>
<dbReference type="Proteomes" id="UP000754883">
    <property type="component" value="Unassembled WGS sequence"/>
</dbReference>
<organism evidence="3 4">
    <name type="scientific">Clonostachys byssicola</name>
    <dbReference type="NCBI Taxonomy" id="160290"/>
    <lineage>
        <taxon>Eukaryota</taxon>
        <taxon>Fungi</taxon>
        <taxon>Dikarya</taxon>
        <taxon>Ascomycota</taxon>
        <taxon>Pezizomycotina</taxon>
        <taxon>Sordariomycetes</taxon>
        <taxon>Hypocreomycetidae</taxon>
        <taxon>Hypocreales</taxon>
        <taxon>Bionectriaceae</taxon>
        <taxon>Clonostachys</taxon>
    </lineage>
</organism>
<evidence type="ECO:0000313" key="3">
    <source>
        <dbReference type="EMBL" id="CAH0003362.1"/>
    </source>
</evidence>
<protein>
    <recommendedName>
        <fullName evidence="2">Heterokaryon incompatibility domain-containing protein</fullName>
    </recommendedName>
</protein>
<feature type="domain" description="Heterokaryon incompatibility" evidence="2">
    <location>
        <begin position="128"/>
        <end position="323"/>
    </location>
</feature>
<proteinExistence type="predicted"/>
<gene>
    <name evidence="3" type="ORF">CBYS24578_00014542</name>
</gene>
<dbReference type="PANTHER" id="PTHR24148">
    <property type="entry name" value="ANKYRIN REPEAT DOMAIN-CONTAINING PROTEIN 39 HOMOLOG-RELATED"/>
    <property type="match status" value="1"/>
</dbReference>
<reference evidence="3" key="1">
    <citation type="submission" date="2021-10" db="EMBL/GenBank/DDBJ databases">
        <authorList>
            <person name="Piombo E."/>
        </authorList>
    </citation>
    <scope>NUCLEOTIDE SEQUENCE</scope>
</reference>
<evidence type="ECO:0000313" key="4">
    <source>
        <dbReference type="Proteomes" id="UP000754883"/>
    </source>
</evidence>
<dbReference type="PANTHER" id="PTHR24148:SF73">
    <property type="entry name" value="HET DOMAIN PROTEIN (AFU_ORTHOLOGUE AFUA_8G01020)"/>
    <property type="match status" value="1"/>
</dbReference>
<sequence>MDTGFCIPVPLESLDAQELIFGYTIIGDALTPIFPVGFRSVLVPAWLDWFTQTGQLCHPSSRLSVTDTDAAGSLTADAYDEAPVYQYSPLETPTSIRMFRLIGCDAKTRSLVGTFMRVDLAAAEIPSYEALSYTWGAAVDGEEEDTDEKPWRVLICDSAFNLTVEGLEQVLLVSSLPIGSNAASYLRAVVSRHEMRGATLNHEVWIDALCIDQANAEEKKIQIPLMGQLYFKAKMVLAWLGQSTRHWEEFSWLHRVMLPALWDAIESGIVALKADTDPTDPEFWATRFPYLTPPGGSWPAVWESYWRFLDERRWFRRAWTYQETILAKKLLLVCGIEFNNIALEHVGSMCNTMHHTGWRSILTVRYSGWSEDNPCKFLMGLVRTRRNILKAVAPPSPSESNSEINTEVSGLSYAAWLSLWTEVCVELRSRQCGFQEDKVNATLGIASLLRPPQIPDSFFLEPSGLDASKAYMWMSSQLISQAGSPRFMSFAGPPSSKKMNNLPSWAADFSTVLRSTTVCQTYGDSPSGHRIFNAGEALATNAKNELVINGNNLVVDGSRVTHFRPRCVCALNDLHETCLKMVLKMPSRYAQTSQSSLKAIRETLVWDHSTEVAPIDETWGQEFVNWLEARFSLGCLLPSQPDHPRRNKFVPRTQEEWWTDSQHLIRRVGEAGSWDTENPAPSLEAIQATVDEIQNHPAWDIFSAEQHSLEDDPSWFNFFDRVCAAIPTFKEIYHLASWSDLAQRFRATLYNRIAFLTESGYLGLCSIDVLDTMLVRPDTDAEIWILHRGPVPYVLMPEPNTTNTFVFQGDCYIHGAMYGEWKPFPNESMDPATNEGNPESWFYSKWGEAVLEEAHLLSEMDSNARDPDEVSAQQLKQQNQEVIADDVITHLQGMKISQTEVGNWIGEATVSAEHGLARPRYEDITNQPVTEKEEHNGTAGTENEKGQTLGQVMSITII</sequence>
<accession>A0A9N9V0A4</accession>
<evidence type="ECO:0000259" key="2">
    <source>
        <dbReference type="Pfam" id="PF06985"/>
    </source>
</evidence>
<keyword evidence="4" id="KW-1185">Reference proteome</keyword>
<dbReference type="InterPro" id="IPR052895">
    <property type="entry name" value="HetReg/Transcr_Mod"/>
</dbReference>
<feature type="region of interest" description="Disordered" evidence="1">
    <location>
        <begin position="924"/>
        <end position="946"/>
    </location>
</feature>
<dbReference type="OrthoDB" id="4476201at2759"/>
<dbReference type="AlphaFoldDB" id="A0A9N9V0A4"/>
<dbReference type="InterPro" id="IPR010730">
    <property type="entry name" value="HET"/>
</dbReference>